<evidence type="ECO:0000256" key="1">
    <source>
        <dbReference type="SAM" id="MobiDB-lite"/>
    </source>
</evidence>
<protein>
    <submittedName>
        <fullName evidence="2">Uncharacterized protein</fullName>
    </submittedName>
</protein>
<feature type="region of interest" description="Disordered" evidence="1">
    <location>
        <begin position="43"/>
        <end position="80"/>
    </location>
</feature>
<keyword evidence="3" id="KW-1185">Reference proteome</keyword>
<dbReference type="Proteomes" id="UP001151760">
    <property type="component" value="Unassembled WGS sequence"/>
</dbReference>
<accession>A0ABQ4Y4I6</accession>
<feature type="compositionally biased region" description="Acidic residues" evidence="1">
    <location>
        <begin position="43"/>
        <end position="53"/>
    </location>
</feature>
<reference evidence="2" key="2">
    <citation type="submission" date="2022-01" db="EMBL/GenBank/DDBJ databases">
        <authorList>
            <person name="Yamashiro T."/>
            <person name="Shiraishi A."/>
            <person name="Satake H."/>
            <person name="Nakayama K."/>
        </authorList>
    </citation>
    <scope>NUCLEOTIDE SEQUENCE</scope>
</reference>
<name>A0ABQ4Y4I6_9ASTR</name>
<evidence type="ECO:0000313" key="2">
    <source>
        <dbReference type="EMBL" id="GJS72008.1"/>
    </source>
</evidence>
<sequence>MRSLEGSSKSTTRMAKVYESFQRSSSRYFFTVSHCAWGTADLDGDDLDVDGTCDGDGSGSLDGDSDDDSNDDSNDACDED</sequence>
<dbReference type="EMBL" id="BQNB010010048">
    <property type="protein sequence ID" value="GJS72008.1"/>
    <property type="molecule type" value="Genomic_DNA"/>
</dbReference>
<gene>
    <name evidence="2" type="ORF">Tco_0704849</name>
</gene>
<evidence type="ECO:0000313" key="3">
    <source>
        <dbReference type="Proteomes" id="UP001151760"/>
    </source>
</evidence>
<feature type="compositionally biased region" description="Acidic residues" evidence="1">
    <location>
        <begin position="63"/>
        <end position="80"/>
    </location>
</feature>
<reference evidence="2" key="1">
    <citation type="journal article" date="2022" name="Int. J. Mol. Sci.">
        <title>Draft Genome of Tanacetum Coccineum: Genomic Comparison of Closely Related Tanacetum-Family Plants.</title>
        <authorList>
            <person name="Yamashiro T."/>
            <person name="Shiraishi A."/>
            <person name="Nakayama K."/>
            <person name="Satake H."/>
        </authorList>
    </citation>
    <scope>NUCLEOTIDE SEQUENCE</scope>
</reference>
<organism evidence="2 3">
    <name type="scientific">Tanacetum coccineum</name>
    <dbReference type="NCBI Taxonomy" id="301880"/>
    <lineage>
        <taxon>Eukaryota</taxon>
        <taxon>Viridiplantae</taxon>
        <taxon>Streptophyta</taxon>
        <taxon>Embryophyta</taxon>
        <taxon>Tracheophyta</taxon>
        <taxon>Spermatophyta</taxon>
        <taxon>Magnoliopsida</taxon>
        <taxon>eudicotyledons</taxon>
        <taxon>Gunneridae</taxon>
        <taxon>Pentapetalae</taxon>
        <taxon>asterids</taxon>
        <taxon>campanulids</taxon>
        <taxon>Asterales</taxon>
        <taxon>Asteraceae</taxon>
        <taxon>Asteroideae</taxon>
        <taxon>Anthemideae</taxon>
        <taxon>Anthemidinae</taxon>
        <taxon>Tanacetum</taxon>
    </lineage>
</organism>
<proteinExistence type="predicted"/>
<comment type="caution">
    <text evidence="2">The sequence shown here is derived from an EMBL/GenBank/DDBJ whole genome shotgun (WGS) entry which is preliminary data.</text>
</comment>